<dbReference type="EMBL" id="LGRX02035608">
    <property type="protein sequence ID" value="KAK3233897.1"/>
    <property type="molecule type" value="Genomic_DNA"/>
</dbReference>
<dbReference type="InterPro" id="IPR041337">
    <property type="entry name" value="hnRNP_Q_AcD"/>
</dbReference>
<evidence type="ECO:0000256" key="1">
    <source>
        <dbReference type="SAM" id="MobiDB-lite"/>
    </source>
</evidence>
<comment type="caution">
    <text evidence="3">The sequence shown here is derived from an EMBL/GenBank/DDBJ whole genome shotgun (WGS) entry which is preliminary data.</text>
</comment>
<feature type="domain" description="Heterogeneous nuclear ribonucleoprotein Q acidic" evidence="2">
    <location>
        <begin position="181"/>
        <end position="243"/>
    </location>
</feature>
<feature type="compositionally biased region" description="Basic and acidic residues" evidence="1">
    <location>
        <begin position="248"/>
        <end position="266"/>
    </location>
</feature>
<dbReference type="Pfam" id="PF18360">
    <property type="entry name" value="hnRNP_Q_AcD"/>
    <property type="match status" value="2"/>
</dbReference>
<accession>A0AAE0BCI0</accession>
<dbReference type="CDD" id="cd21039">
    <property type="entry name" value="NURR"/>
    <property type="match status" value="3"/>
</dbReference>
<gene>
    <name evidence="3" type="ORF">CYMTET_55827</name>
</gene>
<feature type="domain" description="Heterogeneous nuclear ribonucleoprotein Q acidic" evidence="2">
    <location>
        <begin position="1"/>
        <end position="40"/>
    </location>
</feature>
<evidence type="ECO:0000313" key="4">
    <source>
        <dbReference type="Proteomes" id="UP001190700"/>
    </source>
</evidence>
<evidence type="ECO:0000313" key="3">
    <source>
        <dbReference type="EMBL" id="KAK3233897.1"/>
    </source>
</evidence>
<feature type="region of interest" description="Disordered" evidence="1">
    <location>
        <begin position="246"/>
        <end position="271"/>
    </location>
</feature>
<proteinExistence type="predicted"/>
<sequence length="346" mass="37278">MAALSRLPEAEALRCVNELNTTDLSTVRNISAYFSTICRRAAENTQGAPLPTKSYDYTPPALPAYRPEYYAPPQPAPAVHPPPSGHPASLGLAGPGPWVVSASDLQLICQLCGGSYAQLQAALAAGQRPPVHYEYEYPSPIPPAVPAPTGYVPTSYTPPPSYLVHSAPPSAGIEGIEARVVSKRVQELISQGVIDHSTLDPKAVVVLNGLRPDNALEALEELEGAMKEKSVRNPSAFFMGICKGRAQGQREDGTEDIKRRKTDDGPSRSSYQTLPATVREKIASYADQGVFPGKYGLEGELDSKAVERILTLSEQEQITLIDEVANSDLRNVRNLCAFLMSKVKKA</sequence>
<reference evidence="3 4" key="1">
    <citation type="journal article" date="2015" name="Genome Biol. Evol.">
        <title>Comparative Genomics of a Bacterivorous Green Alga Reveals Evolutionary Causalities and Consequences of Phago-Mixotrophic Mode of Nutrition.</title>
        <authorList>
            <person name="Burns J.A."/>
            <person name="Paasch A."/>
            <person name="Narechania A."/>
            <person name="Kim E."/>
        </authorList>
    </citation>
    <scope>NUCLEOTIDE SEQUENCE [LARGE SCALE GENOMIC DNA]</scope>
    <source>
        <strain evidence="3 4">PLY_AMNH</strain>
    </source>
</reference>
<dbReference type="Proteomes" id="UP001190700">
    <property type="component" value="Unassembled WGS sequence"/>
</dbReference>
<organism evidence="3 4">
    <name type="scientific">Cymbomonas tetramitiformis</name>
    <dbReference type="NCBI Taxonomy" id="36881"/>
    <lineage>
        <taxon>Eukaryota</taxon>
        <taxon>Viridiplantae</taxon>
        <taxon>Chlorophyta</taxon>
        <taxon>Pyramimonadophyceae</taxon>
        <taxon>Pyramimonadales</taxon>
        <taxon>Pyramimonadaceae</taxon>
        <taxon>Cymbomonas</taxon>
    </lineage>
</organism>
<protein>
    <recommendedName>
        <fullName evidence="2">Heterogeneous nuclear ribonucleoprotein Q acidic domain-containing protein</fullName>
    </recommendedName>
</protein>
<evidence type="ECO:0000259" key="2">
    <source>
        <dbReference type="Pfam" id="PF18360"/>
    </source>
</evidence>
<dbReference type="AlphaFoldDB" id="A0AAE0BCI0"/>
<name>A0AAE0BCI0_9CHLO</name>
<keyword evidence="4" id="KW-1185">Reference proteome</keyword>